<name>A0A510JG72_9FUSO</name>
<keyword evidence="3" id="KW-1185">Reference proteome</keyword>
<dbReference type="InterPro" id="IPR029044">
    <property type="entry name" value="Nucleotide-diphossugar_trans"/>
</dbReference>
<dbReference type="GO" id="GO:0016758">
    <property type="term" value="F:hexosyltransferase activity"/>
    <property type="evidence" value="ECO:0007669"/>
    <property type="project" value="UniProtKB-ARBA"/>
</dbReference>
<dbReference type="AlphaFoldDB" id="A0A510JG72"/>
<organism evidence="2 3">
    <name type="scientific">Leptotrichia hofstadii</name>
    <dbReference type="NCBI Taxonomy" id="157688"/>
    <lineage>
        <taxon>Bacteria</taxon>
        <taxon>Fusobacteriati</taxon>
        <taxon>Fusobacteriota</taxon>
        <taxon>Fusobacteriia</taxon>
        <taxon>Fusobacteriales</taxon>
        <taxon>Leptotrichiaceae</taxon>
        <taxon>Leptotrichia</taxon>
    </lineage>
</organism>
<sequence>MNWMMENKKIDILMATYNGEKYLAEQLDSIINQTYHNWNLLIRDDNSTDRTLEIIQDYQKKDNRIKLLKDNKGNLGIVKNFEELLKNSESEFIMFSDQDDIWIENKLDAYLKTAEKIKTKGFLLHSDAVLFNKNKSDASIRTFISKKAEKKGLENTFFNYFVQGATILISKEIKNFILPFPKEAYLHDRYIHLISELFFERVFINQPLIYYRQHDNNQIGAKNSLKKLLSKRYFDNRDYTMIKAIFLKNEELLTDDKKRLIEEYFEITDVKKNRFKRFLDLKKSKIDMPLKKQLSFLIKG</sequence>
<dbReference type="PANTHER" id="PTHR22916">
    <property type="entry name" value="GLYCOSYLTRANSFERASE"/>
    <property type="match status" value="1"/>
</dbReference>
<dbReference type="Pfam" id="PF00535">
    <property type="entry name" value="Glycos_transf_2"/>
    <property type="match status" value="1"/>
</dbReference>
<gene>
    <name evidence="2" type="ORF">JCM16775_0076</name>
</gene>
<dbReference type="Gene3D" id="3.90.550.10">
    <property type="entry name" value="Spore Coat Polysaccharide Biosynthesis Protein SpsA, Chain A"/>
    <property type="match status" value="1"/>
</dbReference>
<dbReference type="SUPFAM" id="SSF53448">
    <property type="entry name" value="Nucleotide-diphospho-sugar transferases"/>
    <property type="match status" value="1"/>
</dbReference>
<dbReference type="Proteomes" id="UP000321892">
    <property type="component" value="Chromosome"/>
</dbReference>
<accession>A0A510JG72</accession>
<dbReference type="CDD" id="cd04196">
    <property type="entry name" value="GT_2_like_d"/>
    <property type="match status" value="1"/>
</dbReference>
<dbReference type="KEGG" id="lhf:JCM16775_0076"/>
<dbReference type="PANTHER" id="PTHR22916:SF3">
    <property type="entry name" value="UDP-GLCNAC:BETAGAL BETA-1,3-N-ACETYLGLUCOSAMINYLTRANSFERASE-LIKE PROTEIN 1"/>
    <property type="match status" value="1"/>
</dbReference>
<evidence type="ECO:0000313" key="3">
    <source>
        <dbReference type="Proteomes" id="UP000321892"/>
    </source>
</evidence>
<protein>
    <submittedName>
        <fullName evidence="2">Glycosyltransferase, group 2 family protein</fullName>
    </submittedName>
</protein>
<keyword evidence="2" id="KW-0808">Transferase</keyword>
<evidence type="ECO:0000313" key="2">
    <source>
        <dbReference type="EMBL" id="BBM37401.1"/>
    </source>
</evidence>
<feature type="domain" description="Glycosyltransferase 2-like" evidence="1">
    <location>
        <begin position="12"/>
        <end position="155"/>
    </location>
</feature>
<reference evidence="2 3" key="1">
    <citation type="submission" date="2019-07" db="EMBL/GenBank/DDBJ databases">
        <title>Complete Genome Sequence of Leptotrichia hofstadii Strain JCM16775.</title>
        <authorList>
            <person name="Watanabe S."/>
            <person name="Cui L."/>
        </authorList>
    </citation>
    <scope>NUCLEOTIDE SEQUENCE [LARGE SCALE GENOMIC DNA]</scope>
    <source>
        <strain evidence="2 3">JCM16775</strain>
    </source>
</reference>
<evidence type="ECO:0000259" key="1">
    <source>
        <dbReference type="Pfam" id="PF00535"/>
    </source>
</evidence>
<proteinExistence type="predicted"/>
<dbReference type="EMBL" id="AP019823">
    <property type="protein sequence ID" value="BBM37401.1"/>
    <property type="molecule type" value="Genomic_DNA"/>
</dbReference>
<dbReference type="InterPro" id="IPR001173">
    <property type="entry name" value="Glyco_trans_2-like"/>
</dbReference>